<feature type="domain" description="Calcineurin-like phosphoesterase" evidence="1">
    <location>
        <begin position="55"/>
        <end position="234"/>
    </location>
</feature>
<dbReference type="RefSeq" id="XP_033603675.1">
    <property type="nucleotide sequence ID" value="XM_033749286.1"/>
</dbReference>
<proteinExistence type="predicted"/>
<dbReference type="SUPFAM" id="SSF56300">
    <property type="entry name" value="Metallo-dependent phosphatases"/>
    <property type="match status" value="1"/>
</dbReference>
<evidence type="ECO:0000259" key="1">
    <source>
        <dbReference type="Pfam" id="PF00149"/>
    </source>
</evidence>
<dbReference type="Pfam" id="PF00149">
    <property type="entry name" value="Metallophos"/>
    <property type="match status" value="1"/>
</dbReference>
<keyword evidence="3" id="KW-1185">Reference proteome</keyword>
<gene>
    <name evidence="2" type="ORF">EJ05DRAFT_536042</name>
</gene>
<dbReference type="Proteomes" id="UP000799437">
    <property type="component" value="Unassembled WGS sequence"/>
</dbReference>
<organism evidence="2 3">
    <name type="scientific">Pseudovirgaria hyperparasitica</name>
    <dbReference type="NCBI Taxonomy" id="470096"/>
    <lineage>
        <taxon>Eukaryota</taxon>
        <taxon>Fungi</taxon>
        <taxon>Dikarya</taxon>
        <taxon>Ascomycota</taxon>
        <taxon>Pezizomycotina</taxon>
        <taxon>Dothideomycetes</taxon>
        <taxon>Dothideomycetes incertae sedis</taxon>
        <taxon>Acrospermales</taxon>
        <taxon>Acrospermaceae</taxon>
        <taxon>Pseudovirgaria</taxon>
    </lineage>
</organism>
<dbReference type="OrthoDB" id="630188at2759"/>
<dbReference type="Gene3D" id="3.60.21.10">
    <property type="match status" value="1"/>
</dbReference>
<dbReference type="GO" id="GO:0016787">
    <property type="term" value="F:hydrolase activity"/>
    <property type="evidence" value="ECO:0007669"/>
    <property type="project" value="InterPro"/>
</dbReference>
<evidence type="ECO:0000313" key="2">
    <source>
        <dbReference type="EMBL" id="KAF2761224.1"/>
    </source>
</evidence>
<dbReference type="InterPro" id="IPR051693">
    <property type="entry name" value="UPF0046_metallophosphoest"/>
</dbReference>
<dbReference type="InterPro" id="IPR029052">
    <property type="entry name" value="Metallo-depent_PP-like"/>
</dbReference>
<dbReference type="PANTHER" id="PTHR12905:SF0">
    <property type="entry name" value="CALCINEURIN-LIKE PHOSPHOESTERASE DOMAIN-CONTAINING PROTEIN"/>
    <property type="match status" value="1"/>
</dbReference>
<protein>
    <submittedName>
        <fullName evidence="2">Metallo-dependent phosphatase</fullName>
    </submittedName>
</protein>
<evidence type="ECO:0000313" key="3">
    <source>
        <dbReference type="Proteomes" id="UP000799437"/>
    </source>
</evidence>
<dbReference type="InterPro" id="IPR004843">
    <property type="entry name" value="Calcineurin-like_PHP"/>
</dbReference>
<dbReference type="CDD" id="cd07379">
    <property type="entry name" value="MPP_239FB"/>
    <property type="match status" value="1"/>
</dbReference>
<dbReference type="AlphaFoldDB" id="A0A6A6WGL8"/>
<dbReference type="EMBL" id="ML996567">
    <property type="protein sequence ID" value="KAF2761224.1"/>
    <property type="molecule type" value="Genomic_DNA"/>
</dbReference>
<dbReference type="PANTHER" id="PTHR12905">
    <property type="entry name" value="METALLOPHOSPHOESTERASE"/>
    <property type="match status" value="1"/>
</dbReference>
<name>A0A6A6WGL8_9PEZI</name>
<dbReference type="GeneID" id="54490340"/>
<sequence length="341" mass="38132">MRAASVCRSSAPDNLLSAWRSLLWRLSERSHHRRGSSSNRGPDTSHNRNKWKPVSIACISDTHGSWHAVPDADILIHAGDLTTRGDLPAMRKSIEWLDSLPHPHKVIIAGNHDSCLDQNSQYYNRAIAHTIRRKFTYLQNTSTVITTSSGRSIRIYGSPFTPATRSLSIPRLSCAFRYKRKRDVWRGIVPQDTDILVTHGPPHGFLDNLRGCKHLTRELYRVSPRLHVFGHYHDGNGMLALDSWSVEKVVRRVLEMDPAPEHKVLSTLKSLFQVMYSFLRMVRGSRAGNSMLLVNAAVGPGSIVPSTSELLQLHLAERQEADVSAKGGDKPLYGSAILVTI</sequence>
<accession>A0A6A6WGL8</accession>
<reference evidence="2" key="1">
    <citation type="journal article" date="2020" name="Stud. Mycol.">
        <title>101 Dothideomycetes genomes: a test case for predicting lifestyles and emergence of pathogens.</title>
        <authorList>
            <person name="Haridas S."/>
            <person name="Albert R."/>
            <person name="Binder M."/>
            <person name="Bloem J."/>
            <person name="Labutti K."/>
            <person name="Salamov A."/>
            <person name="Andreopoulos B."/>
            <person name="Baker S."/>
            <person name="Barry K."/>
            <person name="Bills G."/>
            <person name="Bluhm B."/>
            <person name="Cannon C."/>
            <person name="Castanera R."/>
            <person name="Culley D."/>
            <person name="Daum C."/>
            <person name="Ezra D."/>
            <person name="Gonzalez J."/>
            <person name="Henrissat B."/>
            <person name="Kuo A."/>
            <person name="Liang C."/>
            <person name="Lipzen A."/>
            <person name="Lutzoni F."/>
            <person name="Magnuson J."/>
            <person name="Mondo S."/>
            <person name="Nolan M."/>
            <person name="Ohm R."/>
            <person name="Pangilinan J."/>
            <person name="Park H.-J."/>
            <person name="Ramirez L."/>
            <person name="Alfaro M."/>
            <person name="Sun H."/>
            <person name="Tritt A."/>
            <person name="Yoshinaga Y."/>
            <person name="Zwiers L.-H."/>
            <person name="Turgeon B."/>
            <person name="Goodwin S."/>
            <person name="Spatafora J."/>
            <person name="Crous P."/>
            <person name="Grigoriev I."/>
        </authorList>
    </citation>
    <scope>NUCLEOTIDE SEQUENCE</scope>
    <source>
        <strain evidence="2">CBS 121739</strain>
    </source>
</reference>